<dbReference type="InterPro" id="IPR013085">
    <property type="entry name" value="U1-CZ_Znf_C2H2"/>
</dbReference>
<dbReference type="InterPro" id="IPR040023">
    <property type="entry name" value="WBP4"/>
</dbReference>
<feature type="domain" description="Matrin-type" evidence="7">
    <location>
        <begin position="11"/>
        <end position="42"/>
    </location>
</feature>
<evidence type="ECO:0000256" key="4">
    <source>
        <dbReference type="ARBA" id="ARBA00022833"/>
    </source>
</evidence>
<evidence type="ECO:0000256" key="2">
    <source>
        <dbReference type="ARBA" id="ARBA00022723"/>
    </source>
</evidence>
<keyword evidence="4" id="KW-0862">Zinc</keyword>
<evidence type="ECO:0000313" key="9">
    <source>
        <dbReference type="Proteomes" id="UP000318582"/>
    </source>
</evidence>
<feature type="compositionally biased region" description="Pro residues" evidence="6">
    <location>
        <begin position="163"/>
        <end position="172"/>
    </location>
</feature>
<dbReference type="AlphaFoldDB" id="A0A507E608"/>
<organism evidence="8 9">
    <name type="scientific">Powellomyces hirtus</name>
    <dbReference type="NCBI Taxonomy" id="109895"/>
    <lineage>
        <taxon>Eukaryota</taxon>
        <taxon>Fungi</taxon>
        <taxon>Fungi incertae sedis</taxon>
        <taxon>Chytridiomycota</taxon>
        <taxon>Chytridiomycota incertae sedis</taxon>
        <taxon>Chytridiomycetes</taxon>
        <taxon>Spizellomycetales</taxon>
        <taxon>Powellomycetaceae</taxon>
        <taxon>Powellomyces</taxon>
    </lineage>
</organism>
<dbReference type="GO" id="GO:0008270">
    <property type="term" value="F:zinc ion binding"/>
    <property type="evidence" value="ECO:0007669"/>
    <property type="project" value="UniProtKB-KW"/>
</dbReference>
<evidence type="ECO:0000256" key="1">
    <source>
        <dbReference type="ARBA" id="ARBA00004123"/>
    </source>
</evidence>
<comment type="subcellular location">
    <subcellularLocation>
        <location evidence="1">Nucleus</location>
    </subcellularLocation>
</comment>
<dbReference type="PANTHER" id="PTHR13173">
    <property type="entry name" value="WW DOMAIN BINDING PROTEIN 4"/>
    <property type="match status" value="1"/>
</dbReference>
<protein>
    <recommendedName>
        <fullName evidence="7">Matrin-type domain-containing protein</fullName>
    </recommendedName>
</protein>
<feature type="compositionally biased region" description="Basic and acidic residues" evidence="6">
    <location>
        <begin position="80"/>
        <end position="96"/>
    </location>
</feature>
<evidence type="ECO:0000259" key="7">
    <source>
        <dbReference type="PROSITE" id="PS50171"/>
    </source>
</evidence>
<keyword evidence="2" id="KW-0479">Metal-binding</keyword>
<dbReference type="EMBL" id="QEAQ01000024">
    <property type="protein sequence ID" value="TPX59509.1"/>
    <property type="molecule type" value="Genomic_DNA"/>
</dbReference>
<evidence type="ECO:0000256" key="3">
    <source>
        <dbReference type="ARBA" id="ARBA00022771"/>
    </source>
</evidence>
<dbReference type="PANTHER" id="PTHR13173:SF10">
    <property type="entry name" value="WW DOMAIN-BINDING PROTEIN 4"/>
    <property type="match status" value="1"/>
</dbReference>
<dbReference type="GO" id="GO:0071011">
    <property type="term" value="C:precatalytic spliceosome"/>
    <property type="evidence" value="ECO:0007669"/>
    <property type="project" value="TreeGrafter"/>
</dbReference>
<dbReference type="GO" id="GO:0003723">
    <property type="term" value="F:RNA binding"/>
    <property type="evidence" value="ECO:0007669"/>
    <property type="project" value="TreeGrafter"/>
</dbReference>
<evidence type="ECO:0000256" key="6">
    <source>
        <dbReference type="SAM" id="MobiDB-lite"/>
    </source>
</evidence>
<keyword evidence="9" id="KW-1185">Reference proteome</keyword>
<proteinExistence type="predicted"/>
<sequence>MSEYWVANKKFFCIYCRIYLQDNKISRQTHESGKKHKDNVAGYLRDVHKRAEEKGKVDAETSAMMAKIEQAANKQYALDTRTKRPAGDDADADFRSSRPPAAYKATAGESEAGRVLDRLAKERADKAAAKALAAKALAAKAETVGGGDEESHPYGDWATVDTPAPPPPPPSKQDPNAPANATMWADEGDEEPEDNVKSFKVKEKTLPLRDDDDDGAKSAAAPVFKKRKVAGAARKRAD</sequence>
<keyword evidence="5" id="KW-0539">Nucleus</keyword>
<feature type="compositionally biased region" description="Basic and acidic residues" evidence="6">
    <location>
        <begin position="194"/>
        <end position="209"/>
    </location>
</feature>
<name>A0A507E608_9FUNG</name>
<dbReference type="SUPFAM" id="SSF57667">
    <property type="entry name" value="beta-beta-alpha zinc fingers"/>
    <property type="match status" value="1"/>
</dbReference>
<dbReference type="SMART" id="SM00451">
    <property type="entry name" value="ZnF_U1"/>
    <property type="match status" value="1"/>
</dbReference>
<dbReference type="InterPro" id="IPR036236">
    <property type="entry name" value="Znf_C2H2_sf"/>
</dbReference>
<dbReference type="PROSITE" id="PS50171">
    <property type="entry name" value="ZF_MATRIN"/>
    <property type="match status" value="1"/>
</dbReference>
<dbReference type="Proteomes" id="UP000318582">
    <property type="component" value="Unassembled WGS sequence"/>
</dbReference>
<dbReference type="InterPro" id="IPR000690">
    <property type="entry name" value="Matrin/U1-C_Znf_C2H2"/>
</dbReference>
<dbReference type="GO" id="GO:0000398">
    <property type="term" value="P:mRNA splicing, via spliceosome"/>
    <property type="evidence" value="ECO:0007669"/>
    <property type="project" value="InterPro"/>
</dbReference>
<gene>
    <name evidence="8" type="ORF">PhCBS80983_g02389</name>
</gene>
<reference evidence="8 9" key="1">
    <citation type="journal article" date="2019" name="Sci. Rep.">
        <title>Comparative genomics of chytrid fungi reveal insights into the obligate biotrophic and pathogenic lifestyle of Synchytrium endobioticum.</title>
        <authorList>
            <person name="van de Vossenberg B.T.L.H."/>
            <person name="Warris S."/>
            <person name="Nguyen H.D.T."/>
            <person name="van Gent-Pelzer M.P.E."/>
            <person name="Joly D.L."/>
            <person name="van de Geest H.C."/>
            <person name="Bonants P.J.M."/>
            <person name="Smith D.S."/>
            <person name="Levesque C.A."/>
            <person name="van der Lee T.A.J."/>
        </authorList>
    </citation>
    <scope>NUCLEOTIDE SEQUENCE [LARGE SCALE GENOMIC DNA]</scope>
    <source>
        <strain evidence="8 9">CBS 809.83</strain>
    </source>
</reference>
<feature type="region of interest" description="Disordered" evidence="6">
    <location>
        <begin position="79"/>
        <end position="111"/>
    </location>
</feature>
<dbReference type="STRING" id="109895.A0A507E608"/>
<dbReference type="InterPro" id="IPR003604">
    <property type="entry name" value="Matrin/U1-like-C_Znf_C2H2"/>
</dbReference>
<feature type="compositionally biased region" description="Basic residues" evidence="6">
    <location>
        <begin position="224"/>
        <end position="238"/>
    </location>
</feature>
<comment type="caution">
    <text evidence="8">The sequence shown here is derived from an EMBL/GenBank/DDBJ whole genome shotgun (WGS) entry which is preliminary data.</text>
</comment>
<feature type="region of interest" description="Disordered" evidence="6">
    <location>
        <begin position="137"/>
        <end position="238"/>
    </location>
</feature>
<dbReference type="Gene3D" id="3.30.160.60">
    <property type="entry name" value="Classic Zinc Finger"/>
    <property type="match status" value="1"/>
</dbReference>
<evidence type="ECO:0000313" key="8">
    <source>
        <dbReference type="EMBL" id="TPX59509.1"/>
    </source>
</evidence>
<keyword evidence="3" id="KW-0863">Zinc-finger</keyword>
<evidence type="ECO:0000256" key="5">
    <source>
        <dbReference type="ARBA" id="ARBA00023242"/>
    </source>
</evidence>
<accession>A0A507E608</accession>
<dbReference type="Pfam" id="PF06220">
    <property type="entry name" value="zf-U1"/>
    <property type="match status" value="1"/>
</dbReference>